<organism evidence="1 2">
    <name type="scientific">Portunus trituberculatus</name>
    <name type="common">Swimming crab</name>
    <name type="synonym">Neptunus trituberculatus</name>
    <dbReference type="NCBI Taxonomy" id="210409"/>
    <lineage>
        <taxon>Eukaryota</taxon>
        <taxon>Metazoa</taxon>
        <taxon>Ecdysozoa</taxon>
        <taxon>Arthropoda</taxon>
        <taxon>Crustacea</taxon>
        <taxon>Multicrustacea</taxon>
        <taxon>Malacostraca</taxon>
        <taxon>Eumalacostraca</taxon>
        <taxon>Eucarida</taxon>
        <taxon>Decapoda</taxon>
        <taxon>Pleocyemata</taxon>
        <taxon>Brachyura</taxon>
        <taxon>Eubrachyura</taxon>
        <taxon>Portunoidea</taxon>
        <taxon>Portunidae</taxon>
        <taxon>Portuninae</taxon>
        <taxon>Portunus</taxon>
    </lineage>
</organism>
<proteinExistence type="predicted"/>
<name>A0A5B7IUF6_PORTR</name>
<accession>A0A5B7IUF6</accession>
<evidence type="ECO:0000313" key="2">
    <source>
        <dbReference type="Proteomes" id="UP000324222"/>
    </source>
</evidence>
<keyword evidence="2" id="KW-1185">Reference proteome</keyword>
<gene>
    <name evidence="1" type="ORF">E2C01_079011</name>
</gene>
<protein>
    <submittedName>
        <fullName evidence="1">Uncharacterized protein</fullName>
    </submittedName>
</protein>
<dbReference type="AlphaFoldDB" id="A0A5B7IUF6"/>
<dbReference type="EMBL" id="VSRR010065009">
    <property type="protein sequence ID" value="MPC84278.1"/>
    <property type="molecule type" value="Genomic_DNA"/>
</dbReference>
<reference evidence="1 2" key="1">
    <citation type="submission" date="2019-05" db="EMBL/GenBank/DDBJ databases">
        <title>Another draft genome of Portunus trituberculatus and its Hox gene families provides insights of decapod evolution.</title>
        <authorList>
            <person name="Jeong J.-H."/>
            <person name="Song I."/>
            <person name="Kim S."/>
            <person name="Choi T."/>
            <person name="Kim D."/>
            <person name="Ryu S."/>
            <person name="Kim W."/>
        </authorList>
    </citation>
    <scope>NUCLEOTIDE SEQUENCE [LARGE SCALE GENOMIC DNA]</scope>
    <source>
        <tissue evidence="1">Muscle</tissue>
    </source>
</reference>
<evidence type="ECO:0000313" key="1">
    <source>
        <dbReference type="EMBL" id="MPC84278.1"/>
    </source>
</evidence>
<comment type="caution">
    <text evidence="1">The sequence shown here is derived from an EMBL/GenBank/DDBJ whole genome shotgun (WGS) entry which is preliminary data.</text>
</comment>
<sequence>MSFFSYRFRDESGWRADLQVLPDSLCATPHQNCAARDPLPISTDFTRNQRILHAQRWRGHPHLLSRQQPRVLACLTHRRSLAVALVHHDY</sequence>
<dbReference type="Proteomes" id="UP000324222">
    <property type="component" value="Unassembled WGS sequence"/>
</dbReference>